<sequence>MSTTFALTSASALETPVIVIDTCIVGEDFENFSYSSSSPFIPSFSSPSFSSLSPLSPQSPSVSTFLNIPRFMTTSPSTRNLRVHRRSVIPASPVTPLTPVNSPASPDVRDVYLGVPDFGVSSPSVRCKGWSSSSSECECDGEGAGRGRGELVMSPIAPPNTPCSPLALVRLDGGSKDGEGEDCEELVMSESESEESVDAFPNTSGYSIRECVFGDIPQIVVGLEEEGWGQLGVEAGMDEGCIVESWEMEIQLCN</sequence>
<dbReference type="EMBL" id="PQXN01000040">
    <property type="protein sequence ID" value="TGO59866.1"/>
    <property type="molecule type" value="Genomic_DNA"/>
</dbReference>
<comment type="caution">
    <text evidence="1">The sequence shown here is derived from an EMBL/GenBank/DDBJ whole genome shotgun (WGS) entry which is preliminary data.</text>
</comment>
<organism evidence="1 2">
    <name type="scientific">Botryotinia convoluta</name>
    <dbReference type="NCBI Taxonomy" id="54673"/>
    <lineage>
        <taxon>Eukaryota</taxon>
        <taxon>Fungi</taxon>
        <taxon>Dikarya</taxon>
        <taxon>Ascomycota</taxon>
        <taxon>Pezizomycotina</taxon>
        <taxon>Leotiomycetes</taxon>
        <taxon>Helotiales</taxon>
        <taxon>Sclerotiniaceae</taxon>
        <taxon>Botryotinia</taxon>
    </lineage>
</organism>
<accession>A0A4Z1IEU5</accession>
<keyword evidence="2" id="KW-1185">Reference proteome</keyword>
<protein>
    <submittedName>
        <fullName evidence="1">Uncharacterized protein</fullName>
    </submittedName>
</protein>
<dbReference type="AlphaFoldDB" id="A0A4Z1IEU5"/>
<evidence type="ECO:0000313" key="2">
    <source>
        <dbReference type="Proteomes" id="UP000297527"/>
    </source>
</evidence>
<name>A0A4Z1IEU5_9HELO</name>
<evidence type="ECO:0000313" key="1">
    <source>
        <dbReference type="EMBL" id="TGO59866.1"/>
    </source>
</evidence>
<proteinExistence type="predicted"/>
<reference evidence="1 2" key="1">
    <citation type="submission" date="2017-12" db="EMBL/GenBank/DDBJ databases">
        <title>Comparative genomics of Botrytis spp.</title>
        <authorList>
            <person name="Valero-Jimenez C.A."/>
            <person name="Tapia P."/>
            <person name="Veloso J."/>
            <person name="Silva-Moreno E."/>
            <person name="Staats M."/>
            <person name="Valdes J.H."/>
            <person name="Van Kan J.A.L."/>
        </authorList>
    </citation>
    <scope>NUCLEOTIDE SEQUENCE [LARGE SCALE GENOMIC DNA]</scope>
    <source>
        <strain evidence="1 2">MUCL11595</strain>
    </source>
</reference>
<dbReference type="OrthoDB" id="3554792at2759"/>
<gene>
    <name evidence="1" type="ORF">BCON_0040g00090</name>
</gene>
<dbReference type="Proteomes" id="UP000297527">
    <property type="component" value="Unassembled WGS sequence"/>
</dbReference>